<proteinExistence type="predicted"/>
<dbReference type="OrthoDB" id="5425161at2759"/>
<evidence type="ECO:0000259" key="1">
    <source>
        <dbReference type="Pfam" id="PF03184"/>
    </source>
</evidence>
<organism evidence="2 3">
    <name type="scientific">Ramazzottius varieornatus</name>
    <name type="common">Water bear</name>
    <name type="synonym">Tardigrade</name>
    <dbReference type="NCBI Taxonomy" id="947166"/>
    <lineage>
        <taxon>Eukaryota</taxon>
        <taxon>Metazoa</taxon>
        <taxon>Ecdysozoa</taxon>
        <taxon>Tardigrada</taxon>
        <taxon>Eutardigrada</taxon>
        <taxon>Parachela</taxon>
        <taxon>Hypsibioidea</taxon>
        <taxon>Ramazzottiidae</taxon>
        <taxon>Ramazzottius</taxon>
    </lineage>
</organism>
<sequence>MTLLALGNAAGKMLRPLILYKGKMHVESHFADTNDECFLSTNSSGVMDQFVLHDYLVKEWSTSITTHKFLAACMNNSEKEIEAMCLPSGQTAFLQPLDRKVFGGVKQKWTKYLQDSRLDTSVDPDFFVHSFNFTGPLKDGFGKTGIYPFSPELLRDTVDSNLESGPEEVSEELESQYQEIRRILQKKLSISEDKTNTCILQIKQVILGEPTASVIAREFHGHLPKAAPKKKRMMKDSRMDTSHGLALVHSGYISLKADKIRASKESKTKKRTIPP</sequence>
<dbReference type="GO" id="GO:0003676">
    <property type="term" value="F:nucleic acid binding"/>
    <property type="evidence" value="ECO:0007669"/>
    <property type="project" value="InterPro"/>
</dbReference>
<reference evidence="2 3" key="1">
    <citation type="journal article" date="2016" name="Nat. Commun.">
        <title>Extremotolerant tardigrade genome and improved radiotolerance of human cultured cells by tardigrade-unique protein.</title>
        <authorList>
            <person name="Hashimoto T."/>
            <person name="Horikawa D.D."/>
            <person name="Saito Y."/>
            <person name="Kuwahara H."/>
            <person name="Kozuka-Hata H."/>
            <person name="Shin-I T."/>
            <person name="Minakuchi Y."/>
            <person name="Ohishi K."/>
            <person name="Motoyama A."/>
            <person name="Aizu T."/>
            <person name="Enomoto A."/>
            <person name="Kondo K."/>
            <person name="Tanaka S."/>
            <person name="Hara Y."/>
            <person name="Koshikawa S."/>
            <person name="Sagara H."/>
            <person name="Miura T."/>
            <person name="Yokobori S."/>
            <person name="Miyagawa K."/>
            <person name="Suzuki Y."/>
            <person name="Kubo T."/>
            <person name="Oyama M."/>
            <person name="Kohara Y."/>
            <person name="Fujiyama A."/>
            <person name="Arakawa K."/>
            <person name="Katayama T."/>
            <person name="Toyoda A."/>
            <person name="Kunieda T."/>
        </authorList>
    </citation>
    <scope>NUCLEOTIDE SEQUENCE [LARGE SCALE GENOMIC DNA]</scope>
    <source>
        <strain evidence="2 3">YOKOZUNA-1</strain>
    </source>
</reference>
<dbReference type="Proteomes" id="UP000186922">
    <property type="component" value="Unassembled WGS sequence"/>
</dbReference>
<dbReference type="AlphaFoldDB" id="A0A1D1V8V0"/>
<protein>
    <recommendedName>
        <fullName evidence="1">DDE-1 domain-containing protein</fullName>
    </recommendedName>
</protein>
<evidence type="ECO:0000313" key="3">
    <source>
        <dbReference type="Proteomes" id="UP000186922"/>
    </source>
</evidence>
<keyword evidence="3" id="KW-1185">Reference proteome</keyword>
<name>A0A1D1V8V0_RAMVA</name>
<evidence type="ECO:0000313" key="2">
    <source>
        <dbReference type="EMBL" id="GAU98096.1"/>
    </source>
</evidence>
<dbReference type="InterPro" id="IPR004875">
    <property type="entry name" value="DDE_SF_endonuclease_dom"/>
</dbReference>
<dbReference type="Pfam" id="PF03184">
    <property type="entry name" value="DDE_1"/>
    <property type="match status" value="1"/>
</dbReference>
<gene>
    <name evidence="2" type="primary">RvY_09285-1</name>
    <name evidence="2" type="synonym">RvY_09285.1</name>
    <name evidence="2" type="ORF">RvY_09285</name>
</gene>
<feature type="domain" description="DDE-1" evidence="1">
    <location>
        <begin position="8"/>
        <end position="126"/>
    </location>
</feature>
<accession>A0A1D1V8V0</accession>
<comment type="caution">
    <text evidence="2">The sequence shown here is derived from an EMBL/GenBank/DDBJ whole genome shotgun (WGS) entry which is preliminary data.</text>
</comment>
<dbReference type="EMBL" id="BDGG01000004">
    <property type="protein sequence ID" value="GAU98096.1"/>
    <property type="molecule type" value="Genomic_DNA"/>
</dbReference>